<comment type="caution">
    <text evidence="1">The sequence shown here is derived from an EMBL/GenBank/DDBJ whole genome shotgun (WGS) entry which is preliminary data.</text>
</comment>
<keyword evidence="2" id="KW-1185">Reference proteome</keyword>
<sequence>MDAFWALTGDRQLGALGGAGRIPFSAIDRWADRYGISDLDAFERLKTLIDVLDAEFLKLAAKPDP</sequence>
<name>A0ABW0IUM5_9HYPH</name>
<evidence type="ECO:0000313" key="2">
    <source>
        <dbReference type="Proteomes" id="UP001596053"/>
    </source>
</evidence>
<organism evidence="1 2">
    <name type="scientific">Bosea eneae</name>
    <dbReference type="NCBI Taxonomy" id="151454"/>
    <lineage>
        <taxon>Bacteria</taxon>
        <taxon>Pseudomonadati</taxon>
        <taxon>Pseudomonadota</taxon>
        <taxon>Alphaproteobacteria</taxon>
        <taxon>Hyphomicrobiales</taxon>
        <taxon>Boseaceae</taxon>
        <taxon>Bosea</taxon>
    </lineage>
</organism>
<proteinExistence type="predicted"/>
<reference evidence="2" key="1">
    <citation type="journal article" date="2019" name="Int. J. Syst. Evol. Microbiol.">
        <title>The Global Catalogue of Microorganisms (GCM) 10K type strain sequencing project: providing services to taxonomists for standard genome sequencing and annotation.</title>
        <authorList>
            <consortium name="The Broad Institute Genomics Platform"/>
            <consortium name="The Broad Institute Genome Sequencing Center for Infectious Disease"/>
            <person name="Wu L."/>
            <person name="Ma J."/>
        </authorList>
    </citation>
    <scope>NUCLEOTIDE SEQUENCE [LARGE SCALE GENOMIC DNA]</scope>
    <source>
        <strain evidence="2">NCAIM B.01391</strain>
    </source>
</reference>
<evidence type="ECO:0000313" key="1">
    <source>
        <dbReference type="EMBL" id="MFC5421949.1"/>
    </source>
</evidence>
<dbReference type="EMBL" id="JBHSLW010000034">
    <property type="protein sequence ID" value="MFC5421949.1"/>
    <property type="molecule type" value="Genomic_DNA"/>
</dbReference>
<dbReference type="Proteomes" id="UP001596053">
    <property type="component" value="Unassembled WGS sequence"/>
</dbReference>
<accession>A0ABW0IUM5</accession>
<protein>
    <submittedName>
        <fullName evidence="1">Uncharacterized protein</fullName>
    </submittedName>
</protein>
<dbReference type="InterPro" id="IPR056919">
    <property type="entry name" value="Phage_TAC_18"/>
</dbReference>
<gene>
    <name evidence="1" type="ORF">ACFPOB_20515</name>
</gene>
<dbReference type="Pfam" id="PF23812">
    <property type="entry name" value="Phage_TAC_18"/>
    <property type="match status" value="1"/>
</dbReference>
<dbReference type="RefSeq" id="WP_377800252.1">
    <property type="nucleotide sequence ID" value="NZ_JBHSLW010000034.1"/>
</dbReference>